<dbReference type="PANTHER" id="PTHR43537:SF24">
    <property type="entry name" value="GLUCONATE OPERON TRANSCRIPTIONAL REPRESSOR"/>
    <property type="match status" value="1"/>
</dbReference>
<dbReference type="Pfam" id="PF00392">
    <property type="entry name" value="GntR"/>
    <property type="match status" value="1"/>
</dbReference>
<dbReference type="SUPFAM" id="SSF46785">
    <property type="entry name" value="Winged helix' DNA-binding domain"/>
    <property type="match status" value="1"/>
</dbReference>
<dbReference type="PANTHER" id="PTHR43537">
    <property type="entry name" value="TRANSCRIPTIONAL REGULATOR, GNTR FAMILY"/>
    <property type="match status" value="1"/>
</dbReference>
<dbReference type="EMBL" id="CP002546">
    <property type="protein sequence ID" value="ADY61803.1"/>
    <property type="molecule type" value="Genomic_DNA"/>
</dbReference>
<dbReference type="Gene3D" id="1.20.120.530">
    <property type="entry name" value="GntR ligand-binding domain-like"/>
    <property type="match status" value="1"/>
</dbReference>
<dbReference type="RefSeq" id="WP_013630508.1">
    <property type="nucleotide sequence ID" value="NC_015174.1"/>
</dbReference>
<dbReference type="Pfam" id="PF07729">
    <property type="entry name" value="FCD"/>
    <property type="match status" value="1"/>
</dbReference>
<sequence>MSTKTGASRAYEHLRDKLISGEFDPGQRLLYGPIGKEIGVSATPVREAAARLANEGLVDLVPQLGAVVRRMDREELIEIYEVRLAIEPYAAQLAAERADSDQSREIKVHLERMNELTAQHKSSGKEFAGKRMAGQFDKADFSFHMAIIEATGNRAMVRTAGQSHVLTRVFGVHRHRYDARSMTVTCRDHAAIHKAIRARKPEEASAAAAAHIRNGLEKSLQAIKSETVEQE</sequence>
<dbReference type="PROSITE" id="PS50949">
    <property type="entry name" value="HTH_GNTR"/>
    <property type="match status" value="1"/>
</dbReference>
<keyword evidence="6" id="KW-1185">Reference proteome</keyword>
<dbReference type="InterPro" id="IPR008920">
    <property type="entry name" value="TF_FadR/GntR_C"/>
</dbReference>
<dbReference type="InterPro" id="IPR000524">
    <property type="entry name" value="Tscrpt_reg_HTH_GntR"/>
</dbReference>
<keyword evidence="3" id="KW-0804">Transcription</keyword>
<dbReference type="SUPFAM" id="SSF48008">
    <property type="entry name" value="GntR ligand-binding domain-like"/>
    <property type="match status" value="1"/>
</dbReference>
<gene>
    <name evidence="5" type="ordered locus">Plabr_4230</name>
</gene>
<organism evidence="5 6">
    <name type="scientific">Rubinisphaera brasiliensis (strain ATCC 49424 / DSM 5305 / JCM 21570 / IAM 15109 / NBRC 103401 / IFAM 1448)</name>
    <name type="common">Planctomyces brasiliensis</name>
    <dbReference type="NCBI Taxonomy" id="756272"/>
    <lineage>
        <taxon>Bacteria</taxon>
        <taxon>Pseudomonadati</taxon>
        <taxon>Planctomycetota</taxon>
        <taxon>Planctomycetia</taxon>
        <taxon>Planctomycetales</taxon>
        <taxon>Planctomycetaceae</taxon>
        <taxon>Rubinisphaera</taxon>
    </lineage>
</organism>
<evidence type="ECO:0000259" key="4">
    <source>
        <dbReference type="PROSITE" id="PS50949"/>
    </source>
</evidence>
<keyword evidence="1" id="KW-0805">Transcription regulation</keyword>
<dbReference type="SMART" id="SM00345">
    <property type="entry name" value="HTH_GNTR"/>
    <property type="match status" value="1"/>
</dbReference>
<dbReference type="AlphaFoldDB" id="F0SIV4"/>
<evidence type="ECO:0000313" key="6">
    <source>
        <dbReference type="Proteomes" id="UP000006860"/>
    </source>
</evidence>
<dbReference type="SMART" id="SM00895">
    <property type="entry name" value="FCD"/>
    <property type="match status" value="1"/>
</dbReference>
<dbReference type="GO" id="GO:0003677">
    <property type="term" value="F:DNA binding"/>
    <property type="evidence" value="ECO:0007669"/>
    <property type="project" value="UniProtKB-KW"/>
</dbReference>
<reference evidence="6" key="1">
    <citation type="submission" date="2011-02" db="EMBL/GenBank/DDBJ databases">
        <title>The complete genome of Planctomyces brasiliensis DSM 5305.</title>
        <authorList>
            <person name="Lucas S."/>
            <person name="Copeland A."/>
            <person name="Lapidus A."/>
            <person name="Bruce D."/>
            <person name="Goodwin L."/>
            <person name="Pitluck S."/>
            <person name="Kyrpides N."/>
            <person name="Mavromatis K."/>
            <person name="Pagani I."/>
            <person name="Ivanova N."/>
            <person name="Ovchinnikova G."/>
            <person name="Lu M."/>
            <person name="Detter J.C."/>
            <person name="Han C."/>
            <person name="Land M."/>
            <person name="Hauser L."/>
            <person name="Markowitz V."/>
            <person name="Cheng J.-F."/>
            <person name="Hugenholtz P."/>
            <person name="Woyke T."/>
            <person name="Wu D."/>
            <person name="Tindall B."/>
            <person name="Pomrenke H.G."/>
            <person name="Brambilla E."/>
            <person name="Klenk H.-P."/>
            <person name="Eisen J.A."/>
        </authorList>
    </citation>
    <scope>NUCLEOTIDE SEQUENCE [LARGE SCALE GENOMIC DNA]</scope>
    <source>
        <strain evidence="6">ATCC 49424 / DSM 5305 / JCM 21570 / NBRC 103401 / IFAM 1448</strain>
    </source>
</reference>
<feature type="domain" description="HTH gntR-type" evidence="4">
    <location>
        <begin position="4"/>
        <end position="71"/>
    </location>
</feature>
<dbReference type="Proteomes" id="UP000006860">
    <property type="component" value="Chromosome"/>
</dbReference>
<dbReference type="InterPro" id="IPR036390">
    <property type="entry name" value="WH_DNA-bd_sf"/>
</dbReference>
<evidence type="ECO:0000256" key="2">
    <source>
        <dbReference type="ARBA" id="ARBA00023125"/>
    </source>
</evidence>
<name>F0SIV4_RUBBR</name>
<dbReference type="OrthoDB" id="114741at2"/>
<evidence type="ECO:0000313" key="5">
    <source>
        <dbReference type="EMBL" id="ADY61803.1"/>
    </source>
</evidence>
<dbReference type="InterPro" id="IPR011711">
    <property type="entry name" value="GntR_C"/>
</dbReference>
<dbReference type="HOGENOM" id="CLU_017584_5_4_0"/>
<protein>
    <submittedName>
        <fullName evidence="5">Transcriptional regulator, GntR family</fullName>
    </submittedName>
</protein>
<proteinExistence type="predicted"/>
<evidence type="ECO:0000256" key="3">
    <source>
        <dbReference type="ARBA" id="ARBA00023163"/>
    </source>
</evidence>
<dbReference type="STRING" id="756272.Plabr_4230"/>
<dbReference type="eggNOG" id="COG1802">
    <property type="taxonomic scope" value="Bacteria"/>
</dbReference>
<dbReference type="KEGG" id="pbs:Plabr_4230"/>
<accession>F0SIV4</accession>
<dbReference type="InterPro" id="IPR036388">
    <property type="entry name" value="WH-like_DNA-bd_sf"/>
</dbReference>
<dbReference type="Gene3D" id="1.10.10.10">
    <property type="entry name" value="Winged helix-like DNA-binding domain superfamily/Winged helix DNA-binding domain"/>
    <property type="match status" value="1"/>
</dbReference>
<dbReference type="GO" id="GO:0003700">
    <property type="term" value="F:DNA-binding transcription factor activity"/>
    <property type="evidence" value="ECO:0007669"/>
    <property type="project" value="InterPro"/>
</dbReference>
<evidence type="ECO:0000256" key="1">
    <source>
        <dbReference type="ARBA" id="ARBA00023015"/>
    </source>
</evidence>
<keyword evidence="2" id="KW-0238">DNA-binding</keyword>